<evidence type="ECO:0000256" key="2">
    <source>
        <dbReference type="ARBA" id="ARBA00022768"/>
    </source>
</evidence>
<evidence type="ECO:0000259" key="6">
    <source>
        <dbReference type="Pfam" id="PF00889"/>
    </source>
</evidence>
<dbReference type="FunFam" id="1.10.286.20:FF:000001">
    <property type="entry name" value="Elongation factor Ts"/>
    <property type="match status" value="1"/>
</dbReference>
<dbReference type="PANTHER" id="PTHR11741:SF0">
    <property type="entry name" value="ELONGATION FACTOR TS, MITOCHONDRIAL"/>
    <property type="match status" value="1"/>
</dbReference>
<keyword evidence="4" id="KW-0496">Mitochondrion</keyword>
<accession>D8QRL9</accession>
<dbReference type="AlphaFoldDB" id="D8QRL9"/>
<keyword evidence="8" id="KW-1185">Reference proteome</keyword>
<evidence type="ECO:0000313" key="7">
    <source>
        <dbReference type="EMBL" id="EFJ37274.1"/>
    </source>
</evidence>
<dbReference type="PROSITE" id="PS01127">
    <property type="entry name" value="EF_TS_2"/>
    <property type="match status" value="1"/>
</dbReference>
<dbReference type="InParanoid" id="D8QRL9"/>
<dbReference type="FunCoup" id="D8QRL9">
    <property type="interactions" value="4002"/>
</dbReference>
<comment type="function">
    <text evidence="4 5">Associates with the EF-Tu.GDP complex and induces the exchange of GDP to GTP. It remains bound to the aminoacyl-tRNA.EF-Tu.GTP complex up to the GTP hydrolysis stage on the ribosome.</text>
</comment>
<comment type="subcellular location">
    <subcellularLocation>
        <location evidence="4">Mitochondrion</location>
    </subcellularLocation>
</comment>
<dbReference type="InterPro" id="IPR036402">
    <property type="entry name" value="EF-Ts_dimer_sf"/>
</dbReference>
<dbReference type="KEGG" id="smo:SELMODRAFT_437874"/>
<evidence type="ECO:0000256" key="4">
    <source>
        <dbReference type="HAMAP-Rule" id="MF_03135"/>
    </source>
</evidence>
<dbReference type="HAMAP" id="MF_00050">
    <property type="entry name" value="EF_Ts"/>
    <property type="match status" value="1"/>
</dbReference>
<proteinExistence type="inferred from homology"/>
<dbReference type="Proteomes" id="UP000001514">
    <property type="component" value="Unassembled WGS sequence"/>
</dbReference>
<organism evidence="8">
    <name type="scientific">Selaginella moellendorffii</name>
    <name type="common">Spikemoss</name>
    <dbReference type="NCBI Taxonomy" id="88036"/>
    <lineage>
        <taxon>Eukaryota</taxon>
        <taxon>Viridiplantae</taxon>
        <taxon>Streptophyta</taxon>
        <taxon>Embryophyta</taxon>
        <taxon>Tracheophyta</taxon>
        <taxon>Lycopodiopsida</taxon>
        <taxon>Selaginellales</taxon>
        <taxon>Selaginellaceae</taxon>
        <taxon>Selaginella</taxon>
    </lineage>
</organism>
<protein>
    <recommendedName>
        <fullName evidence="4">Elongation factor Ts, mitochondrial</fullName>
        <shortName evidence="4">EF-Ts</shortName>
        <shortName evidence="4">EF-TsMt</shortName>
    </recommendedName>
</protein>
<dbReference type="SUPFAM" id="SSF54713">
    <property type="entry name" value="Elongation factor Ts (EF-Ts), dimerisation domain"/>
    <property type="match status" value="1"/>
</dbReference>
<dbReference type="Gene3D" id="3.30.479.20">
    <property type="entry name" value="Elongation factor Ts, dimerisation domain"/>
    <property type="match status" value="2"/>
</dbReference>
<dbReference type="GO" id="GO:0003746">
    <property type="term" value="F:translation elongation factor activity"/>
    <property type="evidence" value="ECO:0000318"/>
    <property type="project" value="GO_Central"/>
</dbReference>
<sequence>MVQDQLSRRSSLEGGKADTFTFTSCKHALLQMSFLHDRVPILGPKSDPVVVAELINCSKAQRLGLARSASEGTNEMQWCGVLDQAISKTLWTSSPRWMPMRKLACLSQRKASHHAAKSFLLKNLHPEDAFTELRKKGLAAATKKSSRVAADGLLGLAHFEKGAAVIEINSETDFVARNDLFQSLVLSVAKAASTLEAVQQFSSKPAALDLHDLELVNVKLDHASITRELCVRDAVSEVAAITGENVRLRRAFYISSQRGIVSSYLHMSPASGLSRLAGLVALEVEDDQEGSHSETLKSLGSSLAMHVVAARPLFLSKELVDSEVLEHERNICKAQASTAGKPENVVQKMVEGRLAKYMEEVVLLEQKYVADETKWINVLLKETSKEIGKTAKIEGFLRIEVGEGIEKLEKDFAAEVAAAAR</sequence>
<dbReference type="InterPro" id="IPR018101">
    <property type="entry name" value="Transl_elong_Ts_CS"/>
</dbReference>
<dbReference type="OMA" id="APFNECL"/>
<keyword evidence="3 4" id="KW-0648">Protein biosynthesis</keyword>
<evidence type="ECO:0000256" key="5">
    <source>
        <dbReference type="RuleBase" id="RU000642"/>
    </source>
</evidence>
<dbReference type="STRING" id="88036.D8QRL9"/>
<evidence type="ECO:0000256" key="1">
    <source>
        <dbReference type="ARBA" id="ARBA00005532"/>
    </source>
</evidence>
<dbReference type="HOGENOM" id="CLU_047155_2_0_1"/>
<evidence type="ECO:0000256" key="3">
    <source>
        <dbReference type="ARBA" id="ARBA00022917"/>
    </source>
</evidence>
<dbReference type="GO" id="GO:0005739">
    <property type="term" value="C:mitochondrion"/>
    <property type="evidence" value="ECO:0007669"/>
    <property type="project" value="UniProtKB-SubCell"/>
</dbReference>
<comment type="similarity">
    <text evidence="1 4 5">Belongs to the EF-Ts family.</text>
</comment>
<name>D8QRL9_SELML</name>
<reference evidence="7 8" key="1">
    <citation type="journal article" date="2011" name="Science">
        <title>The Selaginella genome identifies genetic changes associated with the evolution of vascular plants.</title>
        <authorList>
            <person name="Banks J.A."/>
            <person name="Nishiyama T."/>
            <person name="Hasebe M."/>
            <person name="Bowman J.L."/>
            <person name="Gribskov M."/>
            <person name="dePamphilis C."/>
            <person name="Albert V.A."/>
            <person name="Aono N."/>
            <person name="Aoyama T."/>
            <person name="Ambrose B.A."/>
            <person name="Ashton N.W."/>
            <person name="Axtell M.J."/>
            <person name="Barker E."/>
            <person name="Barker M.S."/>
            <person name="Bennetzen J.L."/>
            <person name="Bonawitz N.D."/>
            <person name="Chapple C."/>
            <person name="Cheng C."/>
            <person name="Correa L.G."/>
            <person name="Dacre M."/>
            <person name="DeBarry J."/>
            <person name="Dreyer I."/>
            <person name="Elias M."/>
            <person name="Engstrom E.M."/>
            <person name="Estelle M."/>
            <person name="Feng L."/>
            <person name="Finet C."/>
            <person name="Floyd S.K."/>
            <person name="Frommer W.B."/>
            <person name="Fujita T."/>
            <person name="Gramzow L."/>
            <person name="Gutensohn M."/>
            <person name="Harholt J."/>
            <person name="Hattori M."/>
            <person name="Heyl A."/>
            <person name="Hirai T."/>
            <person name="Hiwatashi Y."/>
            <person name="Ishikawa M."/>
            <person name="Iwata M."/>
            <person name="Karol K.G."/>
            <person name="Koehler B."/>
            <person name="Kolukisaoglu U."/>
            <person name="Kubo M."/>
            <person name="Kurata T."/>
            <person name="Lalonde S."/>
            <person name="Li K."/>
            <person name="Li Y."/>
            <person name="Litt A."/>
            <person name="Lyons E."/>
            <person name="Manning G."/>
            <person name="Maruyama T."/>
            <person name="Michael T.P."/>
            <person name="Mikami K."/>
            <person name="Miyazaki S."/>
            <person name="Morinaga S."/>
            <person name="Murata T."/>
            <person name="Mueller-Roeber B."/>
            <person name="Nelson D.R."/>
            <person name="Obara M."/>
            <person name="Oguri Y."/>
            <person name="Olmstead R.G."/>
            <person name="Onodera N."/>
            <person name="Petersen B.L."/>
            <person name="Pils B."/>
            <person name="Prigge M."/>
            <person name="Rensing S.A."/>
            <person name="Riano-Pachon D.M."/>
            <person name="Roberts A.W."/>
            <person name="Sato Y."/>
            <person name="Scheller H.V."/>
            <person name="Schulz B."/>
            <person name="Schulz C."/>
            <person name="Shakirov E.V."/>
            <person name="Shibagaki N."/>
            <person name="Shinohara N."/>
            <person name="Shippen D.E."/>
            <person name="Soerensen I."/>
            <person name="Sotooka R."/>
            <person name="Sugimoto N."/>
            <person name="Sugita M."/>
            <person name="Sumikawa N."/>
            <person name="Tanurdzic M."/>
            <person name="Theissen G."/>
            <person name="Ulvskov P."/>
            <person name="Wakazuki S."/>
            <person name="Weng J.K."/>
            <person name="Willats W.W."/>
            <person name="Wipf D."/>
            <person name="Wolf P.G."/>
            <person name="Yang L."/>
            <person name="Zimmer A.D."/>
            <person name="Zhu Q."/>
            <person name="Mitros T."/>
            <person name="Hellsten U."/>
            <person name="Loque D."/>
            <person name="Otillar R."/>
            <person name="Salamov A."/>
            <person name="Schmutz J."/>
            <person name="Shapiro H."/>
            <person name="Lindquist E."/>
            <person name="Lucas S."/>
            <person name="Rokhsar D."/>
            <person name="Grigoriev I.V."/>
        </authorList>
    </citation>
    <scope>NUCLEOTIDE SEQUENCE [LARGE SCALE GENOMIC DNA]</scope>
</reference>
<dbReference type="GO" id="GO:0070125">
    <property type="term" value="P:mitochondrial translational elongation"/>
    <property type="evidence" value="ECO:0000318"/>
    <property type="project" value="GO_Central"/>
</dbReference>
<dbReference type="eggNOG" id="KOG1071">
    <property type="taxonomic scope" value="Eukaryota"/>
</dbReference>
<feature type="domain" description="Translation elongation factor EFTs/EF1B dimerisation" evidence="6">
    <location>
        <begin position="163"/>
        <end position="403"/>
    </location>
</feature>
<dbReference type="EMBL" id="GL377566">
    <property type="protein sequence ID" value="EFJ37274.1"/>
    <property type="molecule type" value="Genomic_DNA"/>
</dbReference>
<gene>
    <name evidence="4" type="primary">EFTS</name>
    <name evidence="7" type="ORF">SELMODRAFT_437874</name>
</gene>
<dbReference type="Pfam" id="PF00889">
    <property type="entry name" value="EF_TS"/>
    <property type="match status" value="1"/>
</dbReference>
<dbReference type="InterPro" id="IPR001816">
    <property type="entry name" value="Transl_elong_EFTs/EF1B"/>
</dbReference>
<keyword evidence="2 4" id="KW-0251">Elongation factor</keyword>
<dbReference type="Gene3D" id="1.10.286.20">
    <property type="match status" value="1"/>
</dbReference>
<dbReference type="NCBIfam" id="TIGR00116">
    <property type="entry name" value="tsf"/>
    <property type="match status" value="1"/>
</dbReference>
<dbReference type="PANTHER" id="PTHR11741">
    <property type="entry name" value="ELONGATION FACTOR TS"/>
    <property type="match status" value="1"/>
</dbReference>
<evidence type="ECO:0000313" key="8">
    <source>
        <dbReference type="Proteomes" id="UP000001514"/>
    </source>
</evidence>
<dbReference type="Gramene" id="EFJ37274">
    <property type="protein sequence ID" value="EFJ37274"/>
    <property type="gene ID" value="SELMODRAFT_437874"/>
</dbReference>
<dbReference type="InterPro" id="IPR014039">
    <property type="entry name" value="Transl_elong_EFTs/EF1B_dimer"/>
</dbReference>